<dbReference type="PROSITE" id="PS00072">
    <property type="entry name" value="ACYL_COA_DH_1"/>
    <property type="match status" value="1"/>
</dbReference>
<evidence type="ECO:0000313" key="11">
    <source>
        <dbReference type="Proteomes" id="UP000007967"/>
    </source>
</evidence>
<feature type="domain" description="Adaptive response protein AidB N-terminal" evidence="9">
    <location>
        <begin position="9"/>
        <end position="163"/>
    </location>
</feature>
<gene>
    <name evidence="10" type="ordered locus">Kfla_3331</name>
</gene>
<dbReference type="SUPFAM" id="SSF56645">
    <property type="entry name" value="Acyl-CoA dehydrogenase NM domain-like"/>
    <property type="match status" value="1"/>
</dbReference>
<comment type="cofactor">
    <cofactor evidence="1 5">
        <name>FAD</name>
        <dbReference type="ChEBI" id="CHEBI:57692"/>
    </cofactor>
</comment>
<dbReference type="KEGG" id="kfl:Kfla_3331"/>
<dbReference type="InterPro" id="IPR009100">
    <property type="entry name" value="AcylCoA_DH/oxidase_NM_dom_sf"/>
</dbReference>
<evidence type="ECO:0000259" key="7">
    <source>
        <dbReference type="Pfam" id="PF00441"/>
    </source>
</evidence>
<evidence type="ECO:0000256" key="2">
    <source>
        <dbReference type="ARBA" id="ARBA00009347"/>
    </source>
</evidence>
<dbReference type="PANTHER" id="PTHR42707:SF3">
    <property type="entry name" value="ACYL-COA DEHYDROGENASE AIDB-RELATED"/>
    <property type="match status" value="1"/>
</dbReference>
<dbReference type="InterPro" id="IPR009075">
    <property type="entry name" value="AcylCo_DH/oxidase_C"/>
</dbReference>
<dbReference type="Proteomes" id="UP000007967">
    <property type="component" value="Chromosome"/>
</dbReference>
<evidence type="ECO:0000256" key="5">
    <source>
        <dbReference type="RuleBase" id="RU362125"/>
    </source>
</evidence>
<dbReference type="AlphaFoldDB" id="D2PKS5"/>
<dbReference type="STRING" id="479435.Kfla_3331"/>
<dbReference type="InterPro" id="IPR052904">
    <property type="entry name" value="Acyl-CoA_dehydrogenase-like"/>
</dbReference>
<dbReference type="GO" id="GO:0003995">
    <property type="term" value="F:acyl-CoA dehydrogenase activity"/>
    <property type="evidence" value="ECO:0007669"/>
    <property type="project" value="InterPro"/>
</dbReference>
<accession>D2PKS5</accession>
<keyword evidence="11" id="KW-1185">Reference proteome</keyword>
<feature type="region of interest" description="Disordered" evidence="6">
    <location>
        <begin position="181"/>
        <end position="216"/>
    </location>
</feature>
<evidence type="ECO:0000256" key="6">
    <source>
        <dbReference type="SAM" id="MobiDB-lite"/>
    </source>
</evidence>
<reference evidence="11" key="1">
    <citation type="submission" date="2009-09" db="EMBL/GenBank/DDBJ databases">
        <title>The complete genome of Kribbella flavida DSM 17836.</title>
        <authorList>
            <consortium name="US DOE Joint Genome Institute (JGI-PGF)"/>
            <person name="Lucas S."/>
            <person name="Copeland A."/>
            <person name="Lapidus A."/>
            <person name="Glavina del Rio T."/>
            <person name="Dalin E."/>
            <person name="Tice H."/>
            <person name="Bruce D."/>
            <person name="Goodwin L."/>
            <person name="Pitluck S."/>
            <person name="Kyrpides N."/>
            <person name="Mavromatis K."/>
            <person name="Ivanova N."/>
            <person name="Saunders E."/>
            <person name="Brettin T."/>
            <person name="Detter J.C."/>
            <person name="Han C."/>
            <person name="Larimer F."/>
            <person name="Land M."/>
            <person name="Hauser L."/>
            <person name="Markowitz V."/>
            <person name="Cheng J.-F."/>
            <person name="Hugenholtz P."/>
            <person name="Woyke T."/>
            <person name="Wu D."/>
            <person name="Pukall R."/>
            <person name="Klenk H.-P."/>
            <person name="Eisen J.A."/>
        </authorList>
    </citation>
    <scope>NUCLEOTIDE SEQUENCE [LARGE SCALE GENOMIC DNA]</scope>
    <source>
        <strain evidence="11">DSM 17836 / JCM 10339 / NBRC 14399</strain>
    </source>
</reference>
<dbReference type="Pfam" id="PF00441">
    <property type="entry name" value="Acyl-CoA_dh_1"/>
    <property type="match status" value="1"/>
</dbReference>
<dbReference type="Gene3D" id="6.10.250.600">
    <property type="match status" value="1"/>
</dbReference>
<dbReference type="Pfam" id="PF18158">
    <property type="entry name" value="AidB_N"/>
    <property type="match status" value="1"/>
</dbReference>
<dbReference type="InterPro" id="IPR006091">
    <property type="entry name" value="Acyl-CoA_Oxase/DH_mid-dom"/>
</dbReference>
<dbReference type="HOGENOM" id="CLU_016513_0_0_11"/>
<dbReference type="Pfam" id="PF02770">
    <property type="entry name" value="Acyl-CoA_dh_M"/>
    <property type="match status" value="1"/>
</dbReference>
<dbReference type="OrthoDB" id="9771038at2"/>
<evidence type="ECO:0000259" key="8">
    <source>
        <dbReference type="Pfam" id="PF02770"/>
    </source>
</evidence>
<evidence type="ECO:0000256" key="3">
    <source>
        <dbReference type="ARBA" id="ARBA00022630"/>
    </source>
</evidence>
<dbReference type="SUPFAM" id="SSF47203">
    <property type="entry name" value="Acyl-CoA dehydrogenase C-terminal domain-like"/>
    <property type="match status" value="1"/>
</dbReference>
<evidence type="ECO:0000313" key="10">
    <source>
        <dbReference type="EMBL" id="ADB32392.1"/>
    </source>
</evidence>
<organism evidence="10 11">
    <name type="scientific">Kribbella flavida (strain DSM 17836 / JCM 10339 / NBRC 14399)</name>
    <dbReference type="NCBI Taxonomy" id="479435"/>
    <lineage>
        <taxon>Bacteria</taxon>
        <taxon>Bacillati</taxon>
        <taxon>Actinomycetota</taxon>
        <taxon>Actinomycetes</taxon>
        <taxon>Propionibacteriales</taxon>
        <taxon>Kribbellaceae</taxon>
        <taxon>Kribbella</taxon>
    </lineage>
</organism>
<dbReference type="EMBL" id="CP001736">
    <property type="protein sequence ID" value="ADB32392.1"/>
    <property type="molecule type" value="Genomic_DNA"/>
</dbReference>
<dbReference type="InterPro" id="IPR041504">
    <property type="entry name" value="AidB_N"/>
</dbReference>
<dbReference type="InterPro" id="IPR036250">
    <property type="entry name" value="AcylCo_DH-like_C"/>
</dbReference>
<keyword evidence="3 5" id="KW-0285">Flavoprotein</keyword>
<name>D2PKS5_KRIFD</name>
<dbReference type="PANTHER" id="PTHR42707">
    <property type="entry name" value="ACYL-COA DEHYDROGENASE"/>
    <property type="match status" value="1"/>
</dbReference>
<keyword evidence="5" id="KW-0560">Oxidoreductase</keyword>
<keyword evidence="4 5" id="KW-0274">FAD</keyword>
<dbReference type="eggNOG" id="COG1960">
    <property type="taxonomic scope" value="Bacteria"/>
</dbReference>
<evidence type="ECO:0000256" key="1">
    <source>
        <dbReference type="ARBA" id="ARBA00001974"/>
    </source>
</evidence>
<evidence type="ECO:0000256" key="4">
    <source>
        <dbReference type="ARBA" id="ARBA00022827"/>
    </source>
</evidence>
<protein>
    <submittedName>
        <fullName evidence="10">Acyl-CoA dehydrogenase domain protein</fullName>
    </submittedName>
</protein>
<dbReference type="RefSeq" id="WP_012920948.1">
    <property type="nucleotide sequence ID" value="NC_013729.1"/>
</dbReference>
<feature type="compositionally biased region" description="Polar residues" evidence="6">
    <location>
        <begin position="190"/>
        <end position="201"/>
    </location>
</feature>
<feature type="domain" description="Acyl-CoA oxidase/dehydrogenase middle" evidence="8">
    <location>
        <begin position="179"/>
        <end position="291"/>
    </location>
</feature>
<dbReference type="InterPro" id="IPR006089">
    <property type="entry name" value="Acyl-CoA_DH_CS"/>
</dbReference>
<comment type="similarity">
    <text evidence="2 5">Belongs to the acyl-CoA dehydrogenase family.</text>
</comment>
<dbReference type="Gene3D" id="2.40.110.20">
    <property type="match status" value="1"/>
</dbReference>
<evidence type="ECO:0000259" key="9">
    <source>
        <dbReference type="Pfam" id="PF18158"/>
    </source>
</evidence>
<sequence length="560" mass="59473">MADPNAVTNQAPPLQGVNFFTQDQALGDALRPHADLAKDSGLTAIGELAGTQEALSHALPANQHPPVLKTHDRYGHRVDEVEFHPSWHWLMDKAVGFGLQAAPWTSDRPAPHLARAAGFYVWSQVEPGHACPVSMTYAAVPALRTSDRLAAEWIPRLAAPEYDVRRLPVADKAGVLAGMGMTEKQGGSDVRSNLTTATPSRRGSEAAGAPSGVGAATPTGADDEYLLTGHKWFCSAPQADVFLVLAQAPEGLSCFVVPRVLADGNRNAFALQRLKDKLGNRSNASSEVEFHGTVGYRLGDEGTGVRTIIEMVAATRLDCVLGSAALMRRALVEATWHTSYRSAFGGLLRNKPAMRNVLADLALESEAATALGMRLAAAVDAAEAGDEQAKAFRRIALPLAKFWVCKRTPAMVAEALECLGGNGYVEESGLPLLFRESPLNSIWEGSGTVNALDVLRALRRPESLQAWLLEVGAAQGADPRLDAAVTDVLEALSDVSEAEAGARRLAARMAACLQASLLVRYSPPDVADAFVASRLAGDWGGVFGTLPRTTPFGGIVDRVL</sequence>
<reference evidence="10 11" key="2">
    <citation type="journal article" date="2010" name="Stand. Genomic Sci.">
        <title>Complete genome sequence of Kribbella flavida type strain (IFO 14399).</title>
        <authorList>
            <person name="Pukall R."/>
            <person name="Lapidus A."/>
            <person name="Glavina Del Rio T."/>
            <person name="Copeland A."/>
            <person name="Tice H."/>
            <person name="Cheng J.-F."/>
            <person name="Lucas S."/>
            <person name="Chen F."/>
            <person name="Nolan M."/>
            <person name="LaButti K."/>
            <person name="Pati A."/>
            <person name="Ivanova N."/>
            <person name="Mavrommatis K."/>
            <person name="Mikhailova N."/>
            <person name="Pitluck S."/>
            <person name="Bruce D."/>
            <person name="Goodwin L."/>
            <person name="Land M."/>
            <person name="Hauser L."/>
            <person name="Chang Y.-J."/>
            <person name="Jeffries C.D."/>
            <person name="Chen A."/>
            <person name="Palaniappan K."/>
            <person name="Chain P."/>
            <person name="Rohde M."/>
            <person name="Goeker M."/>
            <person name="Bristow J."/>
            <person name="Eisen J.A."/>
            <person name="Markowitz V."/>
            <person name="Hugenholtz P."/>
            <person name="Kyrpides N.C."/>
            <person name="Klenk H.-P."/>
            <person name="Brettin T."/>
        </authorList>
    </citation>
    <scope>NUCLEOTIDE SEQUENCE [LARGE SCALE GENOMIC DNA]</scope>
    <source>
        <strain evidence="11">DSM 17836 / JCM 10339 / NBRC 14399</strain>
    </source>
</reference>
<feature type="domain" description="Acyl-CoA dehydrogenase/oxidase C-terminal" evidence="7">
    <location>
        <begin position="302"/>
        <end position="458"/>
    </location>
</feature>
<proteinExistence type="inferred from homology"/>
<dbReference type="Gene3D" id="1.20.140.10">
    <property type="entry name" value="Butyryl-CoA Dehydrogenase, subunit A, domain 3"/>
    <property type="match status" value="1"/>
</dbReference>